<comment type="caution">
    <text evidence="6">The sequence shown here is derived from an EMBL/GenBank/DDBJ whole genome shotgun (WGS) entry which is preliminary data.</text>
</comment>
<accession>A0AAE0TWL7</accession>
<sequence length="556" mass="61417">MGRGFVKSGSPGYELVDQVEDVDDNNQSRSQEAKPITATSHYAEAPRRRFFARQNCLIFGMSLAIALVFCLGLGFSDLGSADCPCRPSKVPQYFQTSPELWAGPTATGKAPFLAQTRTFDRAAGATYVPNDPLQTSLPIAGMDPRTNESIFRLMGYLSPYAPSPGFGVDEYPLPDGADIVQLQMLSRHGARYPTSDANVGALGRRIAAAKKHKFHAKGSLAFLNAWSYQLGAEILVPRGRQELFDSGILHAYMYSPLYNPNSKIIVRTTTQDRMLKSAENFMAGFFGLEWTRNATIEVIIEANNFNNSLAGYLNCPNSNKVGTGSDAADIWIRHYLQNATDRLAASIDGYKWTIEDSYAAMTMCPYETVAYGFSRFCELFTYEEWVGFEYAIDLSFYGDNGFGSPTGRAVGIGYQQEVMARLKNHTLGYSGSQINVTLDNNTATFPLNQSLYLDFSHDSNIIIRTPKPLSANRSGYLDTGGETKYIHFVLNQRTVPLGWSFPECDASRVDGWCELDAFLRVQDTMPGIARYDYACFGDYQVEKLAYGAVADGAPPS</sequence>
<feature type="region of interest" description="Disordered" evidence="4">
    <location>
        <begin position="16"/>
        <end position="40"/>
    </location>
</feature>
<gene>
    <name evidence="6" type="ORF">B0T24DRAFT_653469</name>
</gene>
<dbReference type="AlphaFoldDB" id="A0AAE0TWL7"/>
<evidence type="ECO:0000313" key="7">
    <source>
        <dbReference type="Proteomes" id="UP001287356"/>
    </source>
</evidence>
<feature type="transmembrane region" description="Helical" evidence="5">
    <location>
        <begin position="56"/>
        <end position="75"/>
    </location>
</feature>
<dbReference type="PROSITE" id="PS00616">
    <property type="entry name" value="HIS_ACID_PHOSPHAT_1"/>
    <property type="match status" value="1"/>
</dbReference>
<keyword evidence="3" id="KW-0378">Hydrolase</keyword>
<evidence type="ECO:0000256" key="5">
    <source>
        <dbReference type="SAM" id="Phobius"/>
    </source>
</evidence>
<keyword evidence="5" id="KW-1133">Transmembrane helix</keyword>
<reference evidence="6" key="2">
    <citation type="submission" date="2023-06" db="EMBL/GenBank/DDBJ databases">
        <authorList>
            <consortium name="Lawrence Berkeley National Laboratory"/>
            <person name="Haridas S."/>
            <person name="Hensen N."/>
            <person name="Bonometti L."/>
            <person name="Westerberg I."/>
            <person name="Brannstrom I.O."/>
            <person name="Guillou S."/>
            <person name="Cros-Aarteil S."/>
            <person name="Calhoun S."/>
            <person name="Kuo A."/>
            <person name="Mondo S."/>
            <person name="Pangilinan J."/>
            <person name="Riley R."/>
            <person name="Labutti K."/>
            <person name="Andreopoulos B."/>
            <person name="Lipzen A."/>
            <person name="Chen C."/>
            <person name="Yanf M."/>
            <person name="Daum C."/>
            <person name="Ng V."/>
            <person name="Clum A."/>
            <person name="Steindorff A."/>
            <person name="Ohm R."/>
            <person name="Martin F."/>
            <person name="Silar P."/>
            <person name="Natvig D."/>
            <person name="Lalanne C."/>
            <person name="Gautier V."/>
            <person name="Ament-Velasquez S.L."/>
            <person name="Kruys A."/>
            <person name="Hutchinson M.I."/>
            <person name="Powell A.J."/>
            <person name="Barry K."/>
            <person name="Miller A.N."/>
            <person name="Grigoriev I.V."/>
            <person name="Debuchy R."/>
            <person name="Gladieux P."/>
            <person name="Thoren M.H."/>
            <person name="Johannesson H."/>
        </authorList>
    </citation>
    <scope>NUCLEOTIDE SEQUENCE</scope>
    <source>
        <strain evidence="6">CBS 958.72</strain>
    </source>
</reference>
<evidence type="ECO:0000256" key="2">
    <source>
        <dbReference type="ARBA" id="ARBA00012632"/>
    </source>
</evidence>
<dbReference type="Pfam" id="PF00328">
    <property type="entry name" value="His_Phos_2"/>
    <property type="match status" value="1"/>
</dbReference>
<dbReference type="GO" id="GO:0003993">
    <property type="term" value="F:acid phosphatase activity"/>
    <property type="evidence" value="ECO:0007669"/>
    <property type="project" value="TreeGrafter"/>
</dbReference>
<keyword evidence="5" id="KW-0812">Transmembrane</keyword>
<dbReference type="InterPro" id="IPR029033">
    <property type="entry name" value="His_PPase_superfam"/>
</dbReference>
<keyword evidence="5" id="KW-0472">Membrane</keyword>
<dbReference type="PANTHER" id="PTHR20963">
    <property type="entry name" value="MULTIPLE INOSITOL POLYPHOSPHATE PHOSPHATASE-RELATED"/>
    <property type="match status" value="1"/>
</dbReference>
<dbReference type="Gene3D" id="3.40.50.1240">
    <property type="entry name" value="Phosphoglycerate mutase-like"/>
    <property type="match status" value="2"/>
</dbReference>
<dbReference type="CDD" id="cd07061">
    <property type="entry name" value="HP_HAP_like"/>
    <property type="match status" value="1"/>
</dbReference>
<dbReference type="EMBL" id="JAULSN010000001">
    <property type="protein sequence ID" value="KAK3382314.1"/>
    <property type="molecule type" value="Genomic_DNA"/>
</dbReference>
<evidence type="ECO:0000256" key="1">
    <source>
        <dbReference type="ARBA" id="ARBA00005375"/>
    </source>
</evidence>
<dbReference type="InterPro" id="IPR033379">
    <property type="entry name" value="Acid_Pase_AS"/>
</dbReference>
<keyword evidence="7" id="KW-1185">Reference proteome</keyword>
<evidence type="ECO:0000313" key="6">
    <source>
        <dbReference type="EMBL" id="KAK3382314.1"/>
    </source>
</evidence>
<dbReference type="EC" id="3.1.3.8" evidence="2"/>
<proteinExistence type="inferred from homology"/>
<protein>
    <recommendedName>
        <fullName evidence="2">3-phytase</fullName>
        <ecNumber evidence="2">3.1.3.8</ecNumber>
    </recommendedName>
</protein>
<dbReference type="GO" id="GO:0016158">
    <property type="term" value="F:inositol hexakisphosphate 3-phosphatase activity"/>
    <property type="evidence" value="ECO:0007669"/>
    <property type="project" value="UniProtKB-EC"/>
</dbReference>
<dbReference type="SUPFAM" id="SSF53254">
    <property type="entry name" value="Phosphoglycerate mutase-like"/>
    <property type="match status" value="1"/>
</dbReference>
<comment type="similarity">
    <text evidence="1">Belongs to the histidine acid phosphatase family.</text>
</comment>
<dbReference type="Proteomes" id="UP001287356">
    <property type="component" value="Unassembled WGS sequence"/>
</dbReference>
<dbReference type="PANTHER" id="PTHR20963:SF43">
    <property type="entry name" value="PUTATIVE (AFU_ORTHOLOGUE AFUA_7G01240)-RELATED"/>
    <property type="match status" value="1"/>
</dbReference>
<reference evidence="6" key="1">
    <citation type="journal article" date="2023" name="Mol. Phylogenet. Evol.">
        <title>Genome-scale phylogeny and comparative genomics of the fungal order Sordariales.</title>
        <authorList>
            <person name="Hensen N."/>
            <person name="Bonometti L."/>
            <person name="Westerberg I."/>
            <person name="Brannstrom I.O."/>
            <person name="Guillou S."/>
            <person name="Cros-Aarteil S."/>
            <person name="Calhoun S."/>
            <person name="Haridas S."/>
            <person name="Kuo A."/>
            <person name="Mondo S."/>
            <person name="Pangilinan J."/>
            <person name="Riley R."/>
            <person name="LaButti K."/>
            <person name="Andreopoulos B."/>
            <person name="Lipzen A."/>
            <person name="Chen C."/>
            <person name="Yan M."/>
            <person name="Daum C."/>
            <person name="Ng V."/>
            <person name="Clum A."/>
            <person name="Steindorff A."/>
            <person name="Ohm R.A."/>
            <person name="Martin F."/>
            <person name="Silar P."/>
            <person name="Natvig D.O."/>
            <person name="Lalanne C."/>
            <person name="Gautier V."/>
            <person name="Ament-Velasquez S.L."/>
            <person name="Kruys A."/>
            <person name="Hutchinson M.I."/>
            <person name="Powell A.J."/>
            <person name="Barry K."/>
            <person name="Miller A.N."/>
            <person name="Grigoriev I.V."/>
            <person name="Debuchy R."/>
            <person name="Gladieux P."/>
            <person name="Hiltunen Thoren M."/>
            <person name="Johannesson H."/>
        </authorList>
    </citation>
    <scope>NUCLEOTIDE SEQUENCE</scope>
    <source>
        <strain evidence="6">CBS 958.72</strain>
    </source>
</reference>
<name>A0AAE0TWL7_9PEZI</name>
<organism evidence="6 7">
    <name type="scientific">Lasiosphaeria ovina</name>
    <dbReference type="NCBI Taxonomy" id="92902"/>
    <lineage>
        <taxon>Eukaryota</taxon>
        <taxon>Fungi</taxon>
        <taxon>Dikarya</taxon>
        <taxon>Ascomycota</taxon>
        <taxon>Pezizomycotina</taxon>
        <taxon>Sordariomycetes</taxon>
        <taxon>Sordariomycetidae</taxon>
        <taxon>Sordariales</taxon>
        <taxon>Lasiosphaeriaceae</taxon>
        <taxon>Lasiosphaeria</taxon>
    </lineage>
</organism>
<evidence type="ECO:0000256" key="3">
    <source>
        <dbReference type="ARBA" id="ARBA00022801"/>
    </source>
</evidence>
<dbReference type="InterPro" id="IPR000560">
    <property type="entry name" value="His_Pase_clade-2"/>
</dbReference>
<evidence type="ECO:0000256" key="4">
    <source>
        <dbReference type="SAM" id="MobiDB-lite"/>
    </source>
</evidence>